<dbReference type="SUPFAM" id="SSF46689">
    <property type="entry name" value="Homeodomain-like"/>
    <property type="match status" value="1"/>
</dbReference>
<comment type="caution">
    <text evidence="5">The sequence shown here is derived from an EMBL/GenBank/DDBJ whole genome shotgun (WGS) entry which is preliminary data.</text>
</comment>
<dbReference type="InterPro" id="IPR018060">
    <property type="entry name" value="HTH_AraC"/>
</dbReference>
<dbReference type="SMART" id="SM00342">
    <property type="entry name" value="HTH_ARAC"/>
    <property type="match status" value="1"/>
</dbReference>
<dbReference type="EMBL" id="JACOOK010000003">
    <property type="protein sequence ID" value="MBC5616963.1"/>
    <property type="molecule type" value="Genomic_DNA"/>
</dbReference>
<dbReference type="Proteomes" id="UP000636891">
    <property type="component" value="Unassembled WGS sequence"/>
</dbReference>
<dbReference type="PANTHER" id="PTHR43280">
    <property type="entry name" value="ARAC-FAMILY TRANSCRIPTIONAL REGULATOR"/>
    <property type="match status" value="1"/>
</dbReference>
<evidence type="ECO:0000313" key="5">
    <source>
        <dbReference type="EMBL" id="MBC5616963.1"/>
    </source>
</evidence>
<keyword evidence="3" id="KW-0804">Transcription</keyword>
<dbReference type="InterPro" id="IPR009057">
    <property type="entry name" value="Homeodomain-like_sf"/>
</dbReference>
<accession>A0ABR7CMQ6</accession>
<keyword evidence="1" id="KW-0805">Transcription regulation</keyword>
<evidence type="ECO:0000313" key="6">
    <source>
        <dbReference type="Proteomes" id="UP000636891"/>
    </source>
</evidence>
<keyword evidence="6" id="KW-1185">Reference proteome</keyword>
<sequence length="275" mass="31281">MDYSVTTRLKGVVAMTSSFHADPVLRRDRSLYKFIWVQRGTLTLVIDHVETQLAAGEIVSLTPLHRIEFGESGAEYLALLFNSDFYCIYGHDDEVSCNGLLFNGSSDVMRLKLTAGQSEALHEITDRIAAEYAVADNLREEMLCILLKRFIITCTRMARERFAAGAGSERQFDIVRRYYVLVDRYFREKKQVQEYALLLHRSPKTLSNLFAVYGLPSPLQVIRDRTQAEARRLLLYTSKSAKEVAGILGFEDAASFSRFFKGATGKSISEYRSRK</sequence>
<evidence type="ECO:0000256" key="2">
    <source>
        <dbReference type="ARBA" id="ARBA00023125"/>
    </source>
</evidence>
<dbReference type="PROSITE" id="PS01124">
    <property type="entry name" value="HTH_ARAC_FAMILY_2"/>
    <property type="match status" value="1"/>
</dbReference>
<keyword evidence="2" id="KW-0238">DNA-binding</keyword>
<reference evidence="5 6" key="1">
    <citation type="submission" date="2020-08" db="EMBL/GenBank/DDBJ databases">
        <title>Genome public.</title>
        <authorList>
            <person name="Liu C."/>
            <person name="Sun Q."/>
        </authorList>
    </citation>
    <scope>NUCLEOTIDE SEQUENCE [LARGE SCALE GENOMIC DNA]</scope>
    <source>
        <strain evidence="5 6">New-7</strain>
    </source>
</reference>
<proteinExistence type="predicted"/>
<evidence type="ECO:0000256" key="3">
    <source>
        <dbReference type="ARBA" id="ARBA00023163"/>
    </source>
</evidence>
<feature type="domain" description="HTH araC/xylS-type" evidence="4">
    <location>
        <begin position="176"/>
        <end position="274"/>
    </location>
</feature>
<gene>
    <name evidence="5" type="ORF">H8S08_08035</name>
</gene>
<evidence type="ECO:0000259" key="4">
    <source>
        <dbReference type="PROSITE" id="PS01124"/>
    </source>
</evidence>
<dbReference type="Gene3D" id="1.10.10.60">
    <property type="entry name" value="Homeodomain-like"/>
    <property type="match status" value="1"/>
</dbReference>
<name>A0ABR7CMQ6_9BACT</name>
<protein>
    <submittedName>
        <fullName evidence="5">AraC family transcriptional regulator</fullName>
    </submittedName>
</protein>
<organism evidence="5 6">
    <name type="scientific">Alistipes hominis</name>
    <dbReference type="NCBI Taxonomy" id="2763015"/>
    <lineage>
        <taxon>Bacteria</taxon>
        <taxon>Pseudomonadati</taxon>
        <taxon>Bacteroidota</taxon>
        <taxon>Bacteroidia</taxon>
        <taxon>Bacteroidales</taxon>
        <taxon>Rikenellaceae</taxon>
        <taxon>Alistipes</taxon>
    </lineage>
</organism>
<dbReference type="Pfam" id="PF12833">
    <property type="entry name" value="HTH_18"/>
    <property type="match status" value="1"/>
</dbReference>
<evidence type="ECO:0000256" key="1">
    <source>
        <dbReference type="ARBA" id="ARBA00023015"/>
    </source>
</evidence>
<dbReference type="RefSeq" id="WP_186965876.1">
    <property type="nucleotide sequence ID" value="NZ_JACOOK010000003.1"/>
</dbReference>
<dbReference type="PANTHER" id="PTHR43280:SF32">
    <property type="entry name" value="TRANSCRIPTIONAL REGULATORY PROTEIN"/>
    <property type="match status" value="1"/>
</dbReference>